<dbReference type="SUPFAM" id="SSF47384">
    <property type="entry name" value="Homodimeric domain of signal transducing histidine kinase"/>
    <property type="match status" value="1"/>
</dbReference>
<dbReference type="InterPro" id="IPR005467">
    <property type="entry name" value="His_kinase_dom"/>
</dbReference>
<dbReference type="Pfam" id="PF08447">
    <property type="entry name" value="PAS_3"/>
    <property type="match status" value="4"/>
</dbReference>
<feature type="modified residue" description="4-aspartylphosphate" evidence="11">
    <location>
        <position position="1538"/>
    </location>
</feature>
<dbReference type="PRINTS" id="PR00344">
    <property type="entry name" value="BCTRLSENSOR"/>
</dbReference>
<dbReference type="STRING" id="946483.Cenrod_2095"/>
<dbReference type="Proteomes" id="UP000017184">
    <property type="component" value="Chromosome"/>
</dbReference>
<dbReference type="Pfam" id="PF13188">
    <property type="entry name" value="PAS_8"/>
    <property type="match status" value="1"/>
</dbReference>
<dbReference type="InterPro" id="IPR004358">
    <property type="entry name" value="Sig_transdc_His_kin-like_C"/>
</dbReference>
<gene>
    <name evidence="16" type="ORF">Cenrod_2095</name>
</gene>
<dbReference type="eggNOG" id="COG0784">
    <property type="taxonomic scope" value="Bacteria"/>
</dbReference>
<dbReference type="Pfam" id="PF13426">
    <property type="entry name" value="PAS_9"/>
    <property type="match status" value="2"/>
</dbReference>
<evidence type="ECO:0000256" key="10">
    <source>
        <dbReference type="ARBA" id="ARBA00070152"/>
    </source>
</evidence>
<dbReference type="InterPro" id="IPR036097">
    <property type="entry name" value="HisK_dim/P_sf"/>
</dbReference>
<feature type="domain" description="PAC" evidence="15">
    <location>
        <begin position="996"/>
        <end position="1049"/>
    </location>
</feature>
<organism evidence="16 17">
    <name type="scientific">Candidatus Symbiobacter mobilis CR</name>
    <dbReference type="NCBI Taxonomy" id="946483"/>
    <lineage>
        <taxon>Bacteria</taxon>
        <taxon>Pseudomonadati</taxon>
        <taxon>Pseudomonadota</taxon>
        <taxon>Betaproteobacteria</taxon>
        <taxon>Burkholderiales</taxon>
        <taxon>Comamonadaceae</taxon>
    </lineage>
</organism>
<dbReference type="EC" id="2.7.13.3" evidence="2"/>
<dbReference type="InterPro" id="IPR003018">
    <property type="entry name" value="GAF"/>
</dbReference>
<dbReference type="PANTHER" id="PTHR45339:SF1">
    <property type="entry name" value="HYBRID SIGNAL TRANSDUCTION HISTIDINE KINASE J"/>
    <property type="match status" value="1"/>
</dbReference>
<keyword evidence="8" id="KW-0843">Virulence</keyword>
<feature type="domain" description="PAS" evidence="14">
    <location>
        <begin position="423"/>
        <end position="496"/>
    </location>
</feature>
<evidence type="ECO:0000256" key="3">
    <source>
        <dbReference type="ARBA" id="ARBA00022553"/>
    </source>
</evidence>
<dbReference type="InterPro" id="IPR000014">
    <property type="entry name" value="PAS"/>
</dbReference>
<evidence type="ECO:0000256" key="5">
    <source>
        <dbReference type="ARBA" id="ARBA00022729"/>
    </source>
</evidence>
<dbReference type="eggNOG" id="COG2205">
    <property type="taxonomic scope" value="Bacteria"/>
</dbReference>
<dbReference type="InterPro" id="IPR001789">
    <property type="entry name" value="Sig_transdc_resp-reg_receiver"/>
</dbReference>
<keyword evidence="3 11" id="KW-0597">Phosphoprotein</keyword>
<dbReference type="NCBIfam" id="TIGR00229">
    <property type="entry name" value="sensory_box"/>
    <property type="match status" value="6"/>
</dbReference>
<feature type="domain" description="PAC" evidence="15">
    <location>
        <begin position="498"/>
        <end position="550"/>
    </location>
</feature>
<evidence type="ECO:0000259" key="13">
    <source>
        <dbReference type="PROSITE" id="PS50110"/>
    </source>
</evidence>
<dbReference type="InterPro" id="IPR029016">
    <property type="entry name" value="GAF-like_dom_sf"/>
</dbReference>
<accession>U5N9C1</accession>
<dbReference type="PANTHER" id="PTHR45339">
    <property type="entry name" value="HYBRID SIGNAL TRANSDUCTION HISTIDINE KINASE J"/>
    <property type="match status" value="1"/>
</dbReference>
<evidence type="ECO:0000256" key="11">
    <source>
        <dbReference type="PROSITE-ProRule" id="PRU00169"/>
    </source>
</evidence>
<keyword evidence="6 16" id="KW-0418">Kinase</keyword>
<dbReference type="InterPro" id="IPR013655">
    <property type="entry name" value="PAS_fold_3"/>
</dbReference>
<dbReference type="SUPFAM" id="SSF55781">
    <property type="entry name" value="GAF domain-like"/>
    <property type="match status" value="2"/>
</dbReference>
<feature type="domain" description="PAC" evidence="15">
    <location>
        <begin position="741"/>
        <end position="791"/>
    </location>
</feature>
<dbReference type="Gene3D" id="3.30.565.10">
    <property type="entry name" value="Histidine kinase-like ATPase, C-terminal domain"/>
    <property type="match status" value="1"/>
</dbReference>
<evidence type="ECO:0000313" key="17">
    <source>
        <dbReference type="Proteomes" id="UP000017184"/>
    </source>
</evidence>
<dbReference type="SMART" id="SM00448">
    <property type="entry name" value="REC"/>
    <property type="match status" value="1"/>
</dbReference>
<keyword evidence="17" id="KW-1185">Reference proteome</keyword>
<reference evidence="16 17" key="1">
    <citation type="journal article" date="2013" name="Genome Biol.">
        <title>Genomic analysis reveals key aspects of prokaryotic symbiosis in the phototrophic consortium "Chlorochromatium aggregatum".</title>
        <authorList>
            <person name="Liu Z."/>
            <person name="Muller J."/>
            <person name="Li T."/>
            <person name="Alvey R.M."/>
            <person name="Vogl K."/>
            <person name="Frigaard N.U."/>
            <person name="Rockwell N.C."/>
            <person name="Boyd E.S."/>
            <person name="Tomsho L.P."/>
            <person name="Schuster S.C."/>
            <person name="Henke P."/>
            <person name="Rohde M."/>
            <person name="Overmann J."/>
            <person name="Bryant D.A."/>
        </authorList>
    </citation>
    <scope>NUCLEOTIDE SEQUENCE [LARGE SCALE GENOMIC DNA]</scope>
    <source>
        <strain evidence="16">CR</strain>
    </source>
</reference>
<dbReference type="InterPro" id="IPR011006">
    <property type="entry name" value="CheY-like_superfamily"/>
</dbReference>
<name>U5N9C1_9BURK</name>
<dbReference type="Gene3D" id="3.30.450.20">
    <property type="entry name" value="PAS domain"/>
    <property type="match status" value="7"/>
</dbReference>
<dbReference type="PROSITE" id="PS50112">
    <property type="entry name" value="PAS"/>
    <property type="match status" value="6"/>
</dbReference>
<evidence type="ECO:0000256" key="1">
    <source>
        <dbReference type="ARBA" id="ARBA00000085"/>
    </source>
</evidence>
<dbReference type="EMBL" id="CP004885">
    <property type="protein sequence ID" value="AGX88166.1"/>
    <property type="molecule type" value="Genomic_DNA"/>
</dbReference>
<dbReference type="PATRIC" id="fig|946483.4.peg.2111"/>
<dbReference type="CDD" id="cd17546">
    <property type="entry name" value="REC_hyHK_CKI1_RcsC-like"/>
    <property type="match status" value="1"/>
</dbReference>
<dbReference type="InterPro" id="IPR000700">
    <property type="entry name" value="PAS-assoc_C"/>
</dbReference>
<evidence type="ECO:0000256" key="6">
    <source>
        <dbReference type="ARBA" id="ARBA00022777"/>
    </source>
</evidence>
<dbReference type="InterPro" id="IPR035965">
    <property type="entry name" value="PAS-like_dom_sf"/>
</dbReference>
<dbReference type="SUPFAM" id="SSF55874">
    <property type="entry name" value="ATPase domain of HSP90 chaperone/DNA topoisomerase II/histidine kinase"/>
    <property type="match status" value="1"/>
</dbReference>
<dbReference type="SUPFAM" id="SSF55785">
    <property type="entry name" value="PYP-like sensor domain (PAS domain)"/>
    <property type="match status" value="7"/>
</dbReference>
<dbReference type="Pfam" id="PF00512">
    <property type="entry name" value="HisKA"/>
    <property type="match status" value="1"/>
</dbReference>
<feature type="domain" description="Response regulatory" evidence="13">
    <location>
        <begin position="1489"/>
        <end position="1608"/>
    </location>
</feature>
<dbReference type="PROSITE" id="PS50110">
    <property type="entry name" value="RESPONSE_REGULATORY"/>
    <property type="match status" value="1"/>
</dbReference>
<dbReference type="PROSITE" id="PS50109">
    <property type="entry name" value="HIS_KIN"/>
    <property type="match status" value="1"/>
</dbReference>
<dbReference type="CDD" id="cd00130">
    <property type="entry name" value="PAS"/>
    <property type="match status" value="6"/>
</dbReference>
<proteinExistence type="predicted"/>
<feature type="domain" description="PAC" evidence="15">
    <location>
        <begin position="866"/>
        <end position="918"/>
    </location>
</feature>
<evidence type="ECO:0000259" key="15">
    <source>
        <dbReference type="PROSITE" id="PS50113"/>
    </source>
</evidence>
<dbReference type="HOGENOM" id="CLU_243899_0_0_4"/>
<dbReference type="Pfam" id="PF00072">
    <property type="entry name" value="Response_reg"/>
    <property type="match status" value="1"/>
</dbReference>
<dbReference type="SMART" id="SM00086">
    <property type="entry name" value="PAC"/>
    <property type="match status" value="6"/>
</dbReference>
<feature type="domain" description="PAS" evidence="14">
    <location>
        <begin position="919"/>
        <end position="992"/>
    </location>
</feature>
<feature type="domain" description="PAS" evidence="14">
    <location>
        <begin position="817"/>
        <end position="862"/>
    </location>
</feature>
<sequence>MQHEFLQNLITASPFGFAHHAIILDEQNNPVDYRFLEVNRAFEQLTGLVAQKILHKTVRDAIPGIEKSTFDWIRFYGNIALNNGNETFEQYSEALGSWYKVHAYSHEYGYFTTVFIDITESKRQSEELEEFFSVNLDLLCIADLQGHFIKTNEAWTHTLGYSTAELHRNTFLDFVHPDDKDATLHAMGRLESGEEILHFTNRLQCKDRTYRYIEWHARPNRTLMYASARDITAHILAQEKIQHQLRLERLTAEASVLFTAVKDHTALDHAIHTALHLLGTYFKADRSYLFQFSDDLTIMRNTHEWYSSDTDPQKITFPNQPVELLPWWAQRITSEPFVHIPSVTDLPPEAHAEKTEFIAQGIQSHLSIPLAGADNKLVGFFGFDLMQKTCCWLEEDISMLKVIGGIIGNSIHRLQAEEELEDRDEKLRLITHNMSEVFWLRSADNTKMLYINPAYEKVWGRSCESLYKNPASFMEAIYKEDQAPVARAYEKFLDADFFNMDYRILRPDGKICWIHGKSFPVRNASGRIIHYTGIATDITERKLAEGQLKASEANFRAFFESMQDMLVVGTPDGQVLYANEATIQKLGYSLEELHHRGILGMHPQEKIEEAKEIFAAMFRGERNACPLPLQRKEGSLVPVETRVSFGKWNGEDCIFGICKDLSKEQDALQRFERLFRNNPALMALSNMPDRQLIDVNDAYIRTIGYERSELIGKSGDELGLFHDVNQKKAIAELLARQGRIKDFELSVRCKDGSVRHGLFSGEILETQGQKYFLTVMVDITDRRRAEEALKHEKELFSAGPVFTIEWGYSEHWPVRTVSSNVEQILGYSPAEMVSVEFRYVDLIYPEDCERIAREVAQHIENHLDTFEQSYRLKTKGGEYRWFYDFTMLVRNEQGILHSIRGYLYDQSIQKTAELQLAEERTRLAGIIEGTHVGTWEWNVQTGETIFNERWAEIIGYTLEEISPVSIGTWMKFSHPDDLRQSCEMLEKHFHGELDYYEFESRMLHKNGEWVWVLDRGQVATRTADGKPMWMLGTHMDITERKRAETLILSQSALQQTLMDISNAFINVPLEQTESAINESLARLGRFANTDRTYVFSYDFAAQICKNTHEWCREGIAPQIGELQAVPLDAIPDWVAHHRNGEVMYIPEVAALAPDSGLRKILESQGIQSVMALPLMDGCQCIGFIGFDAVQNLHQFSEKEQALLQLFALMLVNLFHRIKIHDELIKAVASAQAANRAKSEFLATMSHEIRTPLNGMLGIAQLLLKPDIQPEQYTRYTRTILDSGNTLLILLNDILDLSKVEAGELKIAAKPFVVDSILDNTQSIFQDLADSKGILLKCIKTGNPQIFVGDAYRLRQMLSNLVSNAIKFTEKGNICIEAKIVAIHGMEATLEFSVTDTGIGIAPDSLHLLFKPFSQIDSSTTRRFTGTGLGLSIVRRLAEMMQGSAFVSSKVGEGSRFWFQVSVGLGSEDTALPTTTKPHHTEQPIVLAGHVLVVEDNIVNCLVIEDMLDRLGLQRTTTHDGQEAMNSIMQNHFDLVLMDIQMPVMSGYEATVHLRQWEQSTGRERMPVIALTANVFDEDREQCMTVGMDDFLTKPVSLEILAAKLRQWLGS</sequence>
<comment type="function">
    <text evidence="9">Member of the two-component regulatory system BvgS/BvgA. Phosphorylates BvgA via a four-step phosphorelay in response to environmental signals.</text>
</comment>
<feature type="domain" description="PAS" evidence="14">
    <location>
        <begin position="124"/>
        <end position="194"/>
    </location>
</feature>
<dbReference type="RefSeq" id="WP_022775220.1">
    <property type="nucleotide sequence ID" value="NC_022576.1"/>
</dbReference>
<dbReference type="SMART" id="SM00387">
    <property type="entry name" value="HATPase_c"/>
    <property type="match status" value="1"/>
</dbReference>
<keyword evidence="7" id="KW-0902">Two-component regulatory system</keyword>
<feature type="domain" description="PAS" evidence="14">
    <location>
        <begin position="551"/>
        <end position="621"/>
    </location>
</feature>
<evidence type="ECO:0000256" key="8">
    <source>
        <dbReference type="ARBA" id="ARBA00023026"/>
    </source>
</evidence>
<evidence type="ECO:0000256" key="9">
    <source>
        <dbReference type="ARBA" id="ARBA00058004"/>
    </source>
</evidence>
<dbReference type="Gene3D" id="3.30.450.40">
    <property type="match status" value="2"/>
</dbReference>
<dbReference type="OrthoDB" id="8552871at2"/>
<dbReference type="CDD" id="cd00082">
    <property type="entry name" value="HisKA"/>
    <property type="match status" value="1"/>
</dbReference>
<dbReference type="SMART" id="SM00388">
    <property type="entry name" value="HisKA"/>
    <property type="match status" value="1"/>
</dbReference>
<dbReference type="InterPro" id="IPR003594">
    <property type="entry name" value="HATPase_dom"/>
</dbReference>
<dbReference type="InterPro" id="IPR036890">
    <property type="entry name" value="HATPase_C_sf"/>
</dbReference>
<dbReference type="InterPro" id="IPR001610">
    <property type="entry name" value="PAC"/>
</dbReference>
<evidence type="ECO:0000256" key="7">
    <source>
        <dbReference type="ARBA" id="ARBA00023012"/>
    </source>
</evidence>
<evidence type="ECO:0000259" key="14">
    <source>
        <dbReference type="PROSITE" id="PS50112"/>
    </source>
</evidence>
<keyword evidence="4" id="KW-0808">Transferase</keyword>
<dbReference type="eggNOG" id="COG2202">
    <property type="taxonomic scope" value="Bacteria"/>
</dbReference>
<evidence type="ECO:0000313" key="16">
    <source>
        <dbReference type="EMBL" id="AGX88166.1"/>
    </source>
</evidence>
<keyword evidence="5" id="KW-0732">Signal</keyword>
<dbReference type="KEGG" id="cbx:Cenrod_2095"/>
<dbReference type="eggNOG" id="COG2203">
    <property type="taxonomic scope" value="Bacteria"/>
</dbReference>
<dbReference type="CDD" id="cd16922">
    <property type="entry name" value="HATPase_EvgS-ArcB-TorS-like"/>
    <property type="match status" value="1"/>
</dbReference>
<dbReference type="Gene3D" id="3.40.50.2300">
    <property type="match status" value="1"/>
</dbReference>
<feature type="domain" description="PAS" evidence="14">
    <location>
        <begin position="667"/>
        <end position="714"/>
    </location>
</feature>
<dbReference type="GO" id="GO:0000155">
    <property type="term" value="F:phosphorelay sensor kinase activity"/>
    <property type="evidence" value="ECO:0007669"/>
    <property type="project" value="InterPro"/>
</dbReference>
<dbReference type="PROSITE" id="PS50113">
    <property type="entry name" value="PAC"/>
    <property type="match status" value="4"/>
</dbReference>
<feature type="domain" description="Histidine kinase" evidence="12">
    <location>
        <begin position="1243"/>
        <end position="1464"/>
    </location>
</feature>
<dbReference type="Pfam" id="PF02518">
    <property type="entry name" value="HATPase_c"/>
    <property type="match status" value="1"/>
</dbReference>
<evidence type="ECO:0000259" key="12">
    <source>
        <dbReference type="PROSITE" id="PS50109"/>
    </source>
</evidence>
<dbReference type="FunFam" id="3.30.565.10:FF:000010">
    <property type="entry name" value="Sensor histidine kinase RcsC"/>
    <property type="match status" value="1"/>
</dbReference>
<protein>
    <recommendedName>
        <fullName evidence="10">Virulence sensor protein BvgS</fullName>
        <ecNumber evidence="2">2.7.13.3</ecNumber>
    </recommendedName>
</protein>
<dbReference type="InterPro" id="IPR003661">
    <property type="entry name" value="HisK_dim/P_dom"/>
</dbReference>
<dbReference type="SUPFAM" id="SSF52172">
    <property type="entry name" value="CheY-like"/>
    <property type="match status" value="1"/>
</dbReference>
<dbReference type="Pfam" id="PF01590">
    <property type="entry name" value="GAF"/>
    <property type="match status" value="1"/>
</dbReference>
<evidence type="ECO:0000256" key="2">
    <source>
        <dbReference type="ARBA" id="ARBA00012438"/>
    </source>
</evidence>
<dbReference type="SMART" id="SM00065">
    <property type="entry name" value="GAF"/>
    <property type="match status" value="2"/>
</dbReference>
<dbReference type="Gene3D" id="1.10.287.130">
    <property type="match status" value="1"/>
</dbReference>
<comment type="catalytic activity">
    <reaction evidence="1">
        <text>ATP + protein L-histidine = ADP + protein N-phospho-L-histidine.</text>
        <dbReference type="EC" id="2.7.13.3"/>
    </reaction>
</comment>
<dbReference type="SMART" id="SM00091">
    <property type="entry name" value="PAS"/>
    <property type="match status" value="7"/>
</dbReference>
<evidence type="ECO:0000256" key="4">
    <source>
        <dbReference type="ARBA" id="ARBA00022679"/>
    </source>
</evidence>